<dbReference type="Pfam" id="PF02771">
    <property type="entry name" value="Acyl-CoA_dh_N"/>
    <property type="match status" value="1"/>
</dbReference>
<dbReference type="Proteomes" id="UP000755551">
    <property type="component" value="Unassembled WGS sequence"/>
</dbReference>
<dbReference type="EMBL" id="JAHQZT010000001">
    <property type="protein sequence ID" value="MBV0931729.1"/>
    <property type="molecule type" value="Genomic_DNA"/>
</dbReference>
<dbReference type="RefSeq" id="WP_217333160.1">
    <property type="nucleotide sequence ID" value="NZ_JAHQZT010000001.1"/>
</dbReference>
<accession>A0ABS6M749</accession>
<reference evidence="2 3" key="1">
    <citation type="submission" date="2021-06" db="EMBL/GenBank/DDBJ databases">
        <title>Bacterium isolated from marine sediment.</title>
        <authorList>
            <person name="Zhu K.-L."/>
            <person name="Du Z.-J."/>
            <person name="Liang Q.-Y."/>
        </authorList>
    </citation>
    <scope>NUCLEOTIDE SEQUENCE [LARGE SCALE GENOMIC DNA]</scope>
    <source>
        <strain evidence="2 3">A346</strain>
    </source>
</reference>
<dbReference type="InterPro" id="IPR013786">
    <property type="entry name" value="AcylCoA_DH/ox_N"/>
</dbReference>
<protein>
    <submittedName>
        <fullName evidence="2">Acyl-CoA dehydrogenase family protein</fullName>
    </submittedName>
</protein>
<keyword evidence="3" id="KW-1185">Reference proteome</keyword>
<evidence type="ECO:0000259" key="1">
    <source>
        <dbReference type="Pfam" id="PF02771"/>
    </source>
</evidence>
<name>A0ABS6M749_9GAMM</name>
<comment type="caution">
    <text evidence="2">The sequence shown here is derived from an EMBL/GenBank/DDBJ whole genome shotgun (WGS) entry which is preliminary data.</text>
</comment>
<sequence length="144" mass="15638">MDFTLTEDQRAIAEMAQGLFQDFCTDERMREFDQSGATIMQDLWQTCIETGLHSLYIPEAFDGSGLGMTELMLVLEAQGQGLGLVPLWRHQLAAAALATFAGEQHGELLAGAATAETLLTFGGGTNEIQRELIAQFGLGMPRGR</sequence>
<evidence type="ECO:0000313" key="3">
    <source>
        <dbReference type="Proteomes" id="UP000755551"/>
    </source>
</evidence>
<organism evidence="2 3">
    <name type="scientific">Marinobacterium weihaiense</name>
    <dbReference type="NCBI Taxonomy" id="2851016"/>
    <lineage>
        <taxon>Bacteria</taxon>
        <taxon>Pseudomonadati</taxon>
        <taxon>Pseudomonadota</taxon>
        <taxon>Gammaproteobacteria</taxon>
        <taxon>Oceanospirillales</taxon>
        <taxon>Oceanospirillaceae</taxon>
        <taxon>Marinobacterium</taxon>
    </lineage>
</organism>
<proteinExistence type="predicted"/>
<feature type="domain" description="Acyl-CoA dehydrogenase/oxidase N-terminal" evidence="1">
    <location>
        <begin position="6"/>
        <end position="104"/>
    </location>
</feature>
<gene>
    <name evidence="2" type="ORF">KTN04_00030</name>
</gene>
<evidence type="ECO:0000313" key="2">
    <source>
        <dbReference type="EMBL" id="MBV0931729.1"/>
    </source>
</evidence>